<evidence type="ECO:0008006" key="4">
    <source>
        <dbReference type="Google" id="ProtNLM"/>
    </source>
</evidence>
<name>X1VTR3_9ZZZZ</name>
<evidence type="ECO:0000313" key="3">
    <source>
        <dbReference type="EMBL" id="GAJ13420.1"/>
    </source>
</evidence>
<dbReference type="GO" id="GO:0016857">
    <property type="term" value="F:racemase and epimerase activity, acting on carbohydrates and derivatives"/>
    <property type="evidence" value="ECO:0007669"/>
    <property type="project" value="InterPro"/>
</dbReference>
<comment type="caution">
    <text evidence="3">The sequence shown here is derived from an EMBL/GenBank/DDBJ whole genome shotgun (WGS) entry which is preliminary data.</text>
</comment>
<organism evidence="3">
    <name type="scientific">marine sediment metagenome</name>
    <dbReference type="NCBI Taxonomy" id="412755"/>
    <lineage>
        <taxon>unclassified sequences</taxon>
        <taxon>metagenomes</taxon>
        <taxon>ecological metagenomes</taxon>
    </lineage>
</organism>
<dbReference type="InterPro" id="IPR011060">
    <property type="entry name" value="RibuloseP-bd_barrel"/>
</dbReference>
<dbReference type="InterPro" id="IPR000056">
    <property type="entry name" value="Ribul_P_3_epim-like"/>
</dbReference>
<evidence type="ECO:0000256" key="1">
    <source>
        <dbReference type="ARBA" id="ARBA00022723"/>
    </source>
</evidence>
<dbReference type="AlphaFoldDB" id="X1VTR3"/>
<dbReference type="GO" id="GO:0046872">
    <property type="term" value="F:metal ion binding"/>
    <property type="evidence" value="ECO:0007669"/>
    <property type="project" value="UniProtKB-KW"/>
</dbReference>
<accession>X1VTR3</accession>
<dbReference type="InterPro" id="IPR013785">
    <property type="entry name" value="Aldolase_TIM"/>
</dbReference>
<keyword evidence="2" id="KW-0413">Isomerase</keyword>
<dbReference type="Gene3D" id="3.20.20.70">
    <property type="entry name" value="Aldolase class I"/>
    <property type="match status" value="1"/>
</dbReference>
<evidence type="ECO:0000256" key="2">
    <source>
        <dbReference type="ARBA" id="ARBA00023235"/>
    </source>
</evidence>
<proteinExistence type="predicted"/>
<sequence length="94" mass="10099">ILEEVSQILIMTVNPGFAGQKLVPITISKIEKLREIINKKGLKIDIAVDGNVSFANAPVMVKAGANILICGTSSIFHPQLGIKKGTAKFREALK</sequence>
<dbReference type="Pfam" id="PF00834">
    <property type="entry name" value="Ribul_P_3_epim"/>
    <property type="match status" value="1"/>
</dbReference>
<dbReference type="PANTHER" id="PTHR11749">
    <property type="entry name" value="RIBULOSE-5-PHOSPHATE-3-EPIMERASE"/>
    <property type="match status" value="1"/>
</dbReference>
<dbReference type="GO" id="GO:0005975">
    <property type="term" value="P:carbohydrate metabolic process"/>
    <property type="evidence" value="ECO:0007669"/>
    <property type="project" value="InterPro"/>
</dbReference>
<feature type="non-terminal residue" evidence="3">
    <location>
        <position position="1"/>
    </location>
</feature>
<dbReference type="SUPFAM" id="SSF51366">
    <property type="entry name" value="Ribulose-phoshate binding barrel"/>
    <property type="match status" value="1"/>
</dbReference>
<keyword evidence="1" id="KW-0479">Metal-binding</keyword>
<dbReference type="EMBL" id="BARW01028482">
    <property type="protein sequence ID" value="GAJ13420.1"/>
    <property type="molecule type" value="Genomic_DNA"/>
</dbReference>
<protein>
    <recommendedName>
        <fullName evidence="4">Ribulose-phosphate 3-epimerase</fullName>
    </recommendedName>
</protein>
<gene>
    <name evidence="3" type="ORF">S12H4_45975</name>
</gene>
<reference evidence="3" key="1">
    <citation type="journal article" date="2014" name="Front. Microbiol.">
        <title>High frequency of phylogenetically diverse reductive dehalogenase-homologous genes in deep subseafloor sedimentary metagenomes.</title>
        <authorList>
            <person name="Kawai M."/>
            <person name="Futagami T."/>
            <person name="Toyoda A."/>
            <person name="Takaki Y."/>
            <person name="Nishi S."/>
            <person name="Hori S."/>
            <person name="Arai W."/>
            <person name="Tsubouchi T."/>
            <person name="Morono Y."/>
            <person name="Uchiyama I."/>
            <person name="Ito T."/>
            <person name="Fujiyama A."/>
            <person name="Inagaki F."/>
            <person name="Takami H."/>
        </authorList>
    </citation>
    <scope>NUCLEOTIDE SEQUENCE</scope>
    <source>
        <strain evidence="3">Expedition CK06-06</strain>
    </source>
</reference>